<dbReference type="EMBL" id="JAGEMK010000001">
    <property type="protein sequence ID" value="MBO1750927.1"/>
    <property type="molecule type" value="Genomic_DNA"/>
</dbReference>
<evidence type="ECO:0000313" key="1">
    <source>
        <dbReference type="EMBL" id="MBO1750927.1"/>
    </source>
</evidence>
<dbReference type="Pfam" id="PF13641">
    <property type="entry name" value="Glyco_tranf_2_3"/>
    <property type="match status" value="1"/>
</dbReference>
<keyword evidence="2" id="KW-1185">Reference proteome</keyword>
<name>A0A939LMP6_9CELL</name>
<dbReference type="CDD" id="cd04186">
    <property type="entry name" value="GT_2_like_c"/>
    <property type="match status" value="1"/>
</dbReference>
<dbReference type="AlphaFoldDB" id="A0A939LMP6"/>
<comment type="caution">
    <text evidence="1">The sequence shown here is derived from an EMBL/GenBank/DDBJ whole genome shotgun (WGS) entry which is preliminary data.</text>
</comment>
<dbReference type="SUPFAM" id="SSF53448">
    <property type="entry name" value="Nucleotide-diphospho-sugar transferases"/>
    <property type="match status" value="1"/>
</dbReference>
<accession>A0A939LMP6</accession>
<dbReference type="InterPro" id="IPR029044">
    <property type="entry name" value="Nucleotide-diphossugar_trans"/>
</dbReference>
<dbReference type="PANTHER" id="PTHR43179">
    <property type="entry name" value="RHAMNOSYLTRANSFERASE WBBL"/>
    <property type="match status" value="1"/>
</dbReference>
<evidence type="ECO:0000313" key="2">
    <source>
        <dbReference type="Proteomes" id="UP000664209"/>
    </source>
</evidence>
<organism evidence="1 2">
    <name type="scientific">Actinotalea soli</name>
    <dbReference type="NCBI Taxonomy" id="2819234"/>
    <lineage>
        <taxon>Bacteria</taxon>
        <taxon>Bacillati</taxon>
        <taxon>Actinomycetota</taxon>
        <taxon>Actinomycetes</taxon>
        <taxon>Micrococcales</taxon>
        <taxon>Cellulomonadaceae</taxon>
        <taxon>Actinotalea</taxon>
    </lineage>
</organism>
<proteinExistence type="predicted"/>
<gene>
    <name evidence="1" type="ORF">J4G33_03835</name>
</gene>
<reference evidence="1" key="1">
    <citation type="submission" date="2021-03" db="EMBL/GenBank/DDBJ databases">
        <title>Actinotalea soli sp. nov., isolated from soil.</title>
        <authorList>
            <person name="Ping W."/>
            <person name="Zhang J."/>
        </authorList>
    </citation>
    <scope>NUCLEOTIDE SEQUENCE</scope>
    <source>
        <strain evidence="1">BY-33</strain>
    </source>
</reference>
<protein>
    <submittedName>
        <fullName evidence="1">Glycosyltransferase family 2 protein</fullName>
    </submittedName>
</protein>
<sequence length="294" mass="32214">MTAPTPGPTPPAVRVVCVTFNPGPELDDFATSLRAGSSAEVELVLVDNGTEHERVDRVVQEHGAVLVRDGHNHGYGGAANRGSTGARQRWIVVANPDVVWHPGALDLLLEAGERHPEAGALGPTLLNTDGTRYPSSRAFPSLVQGVGHALLGKVWPGNPFTVRYRQDHQEPRGDEGPTGWLSGACLLLRREAFEQVEGFDEAYFMFFEDLDLAERLLAAGWSSIHVPAAVTTHVGGTSWRARPEAMIRAHHRSAALYLSRRYPAWYQAPVRLVLRVGLLARQTVELRAAHRELR</sequence>
<dbReference type="Gene3D" id="3.90.550.10">
    <property type="entry name" value="Spore Coat Polysaccharide Biosynthesis Protein SpsA, Chain A"/>
    <property type="match status" value="1"/>
</dbReference>
<dbReference type="PANTHER" id="PTHR43179:SF7">
    <property type="entry name" value="RHAMNOSYLTRANSFERASE WBBL"/>
    <property type="match status" value="1"/>
</dbReference>
<dbReference type="Proteomes" id="UP000664209">
    <property type="component" value="Unassembled WGS sequence"/>
</dbReference>